<sequence>MSVGHYASAVTSSAVMELLKPFDPRIIGTLPLGLAVPGSDIDIVCHASDPNAFADNVWAHYQACDDFVLFRWTSGTRPVIARFVCDGWPFELFGDQRPVEQQRGWIHFEVERRLLALDDGRLRRAVSELRAGGLKTEPAFAIVLGISGDPFRGLLELAAETDAELHARLEACDFADRQN</sequence>
<protein>
    <recommendedName>
        <fullName evidence="3">Phage capsid protein</fullName>
    </recommendedName>
</protein>
<gene>
    <name evidence="1" type="ORF">SAMN05216337_1016139</name>
</gene>
<evidence type="ECO:0000313" key="2">
    <source>
        <dbReference type="Proteomes" id="UP000199245"/>
    </source>
</evidence>
<name>A0A1G6YDU6_9BRAD</name>
<reference evidence="1 2" key="1">
    <citation type="submission" date="2016-10" db="EMBL/GenBank/DDBJ databases">
        <authorList>
            <person name="de Groot N.N."/>
        </authorList>
    </citation>
    <scope>NUCLEOTIDE SEQUENCE [LARGE SCALE GENOMIC DNA]</scope>
    <source>
        <strain evidence="1 2">R5</strain>
    </source>
</reference>
<dbReference type="InterPro" id="IPR025365">
    <property type="entry name" value="DUF4269"/>
</dbReference>
<dbReference type="EMBL" id="FMZW01000016">
    <property type="protein sequence ID" value="SDD87897.1"/>
    <property type="molecule type" value="Genomic_DNA"/>
</dbReference>
<proteinExistence type="predicted"/>
<dbReference type="Pfam" id="PF14091">
    <property type="entry name" value="DUF4269"/>
    <property type="match status" value="1"/>
</dbReference>
<accession>A0A1G6YDU6</accession>
<dbReference type="RefSeq" id="WP_092083788.1">
    <property type="nucleotide sequence ID" value="NZ_FMZW01000016.1"/>
</dbReference>
<evidence type="ECO:0000313" key="1">
    <source>
        <dbReference type="EMBL" id="SDD87897.1"/>
    </source>
</evidence>
<dbReference type="AlphaFoldDB" id="A0A1G6YDU6"/>
<dbReference type="Proteomes" id="UP000199245">
    <property type="component" value="Unassembled WGS sequence"/>
</dbReference>
<evidence type="ECO:0008006" key="3">
    <source>
        <dbReference type="Google" id="ProtNLM"/>
    </source>
</evidence>
<organism evidence="1 2">
    <name type="scientific">Bradyrhizobium brasilense</name>
    <dbReference type="NCBI Taxonomy" id="1419277"/>
    <lineage>
        <taxon>Bacteria</taxon>
        <taxon>Pseudomonadati</taxon>
        <taxon>Pseudomonadota</taxon>
        <taxon>Alphaproteobacteria</taxon>
        <taxon>Hyphomicrobiales</taxon>
        <taxon>Nitrobacteraceae</taxon>
        <taxon>Bradyrhizobium</taxon>
    </lineage>
</organism>